<organism evidence="5">
    <name type="scientific">viral metagenome</name>
    <dbReference type="NCBI Taxonomy" id="1070528"/>
    <lineage>
        <taxon>unclassified sequences</taxon>
        <taxon>metagenomes</taxon>
        <taxon>organismal metagenomes</taxon>
    </lineage>
</organism>
<dbReference type="Gene3D" id="3.40.50.150">
    <property type="entry name" value="Vaccinia Virus protein VP39"/>
    <property type="match status" value="1"/>
</dbReference>
<dbReference type="InterPro" id="IPR029063">
    <property type="entry name" value="SAM-dependent_MTases_sf"/>
</dbReference>
<evidence type="ECO:0000256" key="1">
    <source>
        <dbReference type="ARBA" id="ARBA00006594"/>
    </source>
</evidence>
<sequence>MTDNIVIKNENGIDLLKNIKNNSIDLILTDPPYIISKDSGMDSFTDEVKKIESSGKNVKTEKEWNVYKKKNNISDDTYKENYIKYGNTSGKKYAFKTNYGVWDKEFTMSQLEEFISLYYKKLRKGGTCIIFFDLWKISYIKEIMEKYKFKQIRMIEWIKTNPMPLNQSVNYLTNAREIAILGVKGGKPTFNSKYDKGIYEYPIQSGKKRFHPTQKNINLFEELIKKHSNENDLIVDTFLGGGTTAIACKNTNRRFIGSEISKEYYDKVIELMK</sequence>
<proteinExistence type="inferred from homology"/>
<accession>A0A6C0CQG9</accession>
<evidence type="ECO:0000256" key="2">
    <source>
        <dbReference type="ARBA" id="ARBA00022603"/>
    </source>
</evidence>
<evidence type="ECO:0000256" key="3">
    <source>
        <dbReference type="ARBA" id="ARBA00022679"/>
    </source>
</evidence>
<evidence type="ECO:0000259" key="4">
    <source>
        <dbReference type="Pfam" id="PF01555"/>
    </source>
</evidence>
<dbReference type="AlphaFoldDB" id="A0A6C0CQG9"/>
<dbReference type="InterPro" id="IPR001091">
    <property type="entry name" value="RM_Methyltransferase"/>
</dbReference>
<feature type="domain" description="DNA methylase N-4/N-6" evidence="4">
    <location>
        <begin position="24"/>
        <end position="267"/>
    </location>
</feature>
<dbReference type="GO" id="GO:0008170">
    <property type="term" value="F:N-methyltransferase activity"/>
    <property type="evidence" value="ECO:0007669"/>
    <property type="project" value="InterPro"/>
</dbReference>
<dbReference type="Pfam" id="PF01555">
    <property type="entry name" value="N6_N4_Mtase"/>
    <property type="match status" value="1"/>
</dbReference>
<dbReference type="SUPFAM" id="SSF53335">
    <property type="entry name" value="S-adenosyl-L-methionine-dependent methyltransferases"/>
    <property type="match status" value="1"/>
</dbReference>
<name>A0A6C0CQG9_9ZZZZ</name>
<keyword evidence="3" id="KW-0808">Transferase</keyword>
<dbReference type="InterPro" id="IPR002941">
    <property type="entry name" value="DNA_methylase_N4/N6"/>
</dbReference>
<dbReference type="GO" id="GO:0003677">
    <property type="term" value="F:DNA binding"/>
    <property type="evidence" value="ECO:0007669"/>
    <property type="project" value="InterPro"/>
</dbReference>
<dbReference type="GO" id="GO:0032259">
    <property type="term" value="P:methylation"/>
    <property type="evidence" value="ECO:0007669"/>
    <property type="project" value="UniProtKB-KW"/>
</dbReference>
<dbReference type="EMBL" id="MN739461">
    <property type="protein sequence ID" value="QHT05954.1"/>
    <property type="molecule type" value="Genomic_DNA"/>
</dbReference>
<evidence type="ECO:0000313" key="5">
    <source>
        <dbReference type="EMBL" id="QHT05954.1"/>
    </source>
</evidence>
<dbReference type="InterPro" id="IPR002052">
    <property type="entry name" value="DNA_methylase_N6_adenine_CS"/>
</dbReference>
<protein>
    <recommendedName>
        <fullName evidence="4">DNA methylase N-4/N-6 domain-containing protein</fullName>
    </recommendedName>
</protein>
<keyword evidence="2" id="KW-0489">Methyltransferase</keyword>
<comment type="similarity">
    <text evidence="1">Belongs to the N(4)/N(6)-methyltransferase family.</text>
</comment>
<dbReference type="PRINTS" id="PR00508">
    <property type="entry name" value="S21N4MTFRASE"/>
</dbReference>
<dbReference type="PROSITE" id="PS00092">
    <property type="entry name" value="N6_MTASE"/>
    <property type="match status" value="1"/>
</dbReference>
<reference evidence="5" key="1">
    <citation type="journal article" date="2020" name="Nature">
        <title>Giant virus diversity and host interactions through global metagenomics.</title>
        <authorList>
            <person name="Schulz F."/>
            <person name="Roux S."/>
            <person name="Paez-Espino D."/>
            <person name="Jungbluth S."/>
            <person name="Walsh D.A."/>
            <person name="Denef V.J."/>
            <person name="McMahon K.D."/>
            <person name="Konstantinidis K.T."/>
            <person name="Eloe-Fadrosh E.A."/>
            <person name="Kyrpides N.C."/>
            <person name="Woyke T."/>
        </authorList>
    </citation>
    <scope>NUCLEOTIDE SEQUENCE</scope>
    <source>
        <strain evidence="5">GVMAG-M-3300021425-14</strain>
    </source>
</reference>